<accession>A0AAJ5AGJ4</accession>
<gene>
    <name evidence="1" type="ORF">SAMEA3649591_05339</name>
</gene>
<dbReference type="AlphaFoldDB" id="A0AAJ5AGJ4"/>
<proteinExistence type="predicted"/>
<evidence type="ECO:0000313" key="2">
    <source>
        <dbReference type="Proteomes" id="UP000258905"/>
    </source>
</evidence>
<dbReference type="EMBL" id="UIUC01000051">
    <property type="protein sequence ID" value="SVN67279.1"/>
    <property type="molecule type" value="Genomic_DNA"/>
</dbReference>
<evidence type="ECO:0000313" key="1">
    <source>
        <dbReference type="EMBL" id="SVN67279.1"/>
    </source>
</evidence>
<comment type="caution">
    <text evidence="1">The sequence shown here is derived from an EMBL/GenBank/DDBJ whole genome shotgun (WGS) entry which is preliminary data.</text>
</comment>
<protein>
    <submittedName>
        <fullName evidence="1">Uncharacterized protein</fullName>
    </submittedName>
</protein>
<name>A0AAJ5AGJ4_KLEPN</name>
<sequence>MSIIQHVGERVKLEGIAIEVYAPHVFTQGLIAIAHVEHPGKPAGVEHTANEGLNQTGFTRPGRPADCHVEIGIVHSLVEQVDERQLISVGGRQESRRRQRAVSDDRQEVSHLERLRPLHHACRLQLFKQALTTLERHHGQKVTQVMVAGRDQLETAFTVTVEHLLFSGERGLCAVCGVRGDIKEVGHQGGLVGRQSLADIAPLLHFLYHVRKKLRVGGFAFLLHVHEFHVGFILGLHLVLHHQRQRDDKGAGDGELRVKQVGVVIRGGPEECHFRITLQMVARHPGYALFPVTPQAANFQMTGGDLHIKAVIDTLIVQILIGVQLIRYAVHLVRVRVYKLAHQFDQPGSIKDTRRNIGTAQ</sequence>
<organism evidence="1 2">
    <name type="scientific">Klebsiella pneumoniae</name>
    <dbReference type="NCBI Taxonomy" id="573"/>
    <lineage>
        <taxon>Bacteria</taxon>
        <taxon>Pseudomonadati</taxon>
        <taxon>Pseudomonadota</taxon>
        <taxon>Gammaproteobacteria</taxon>
        <taxon>Enterobacterales</taxon>
        <taxon>Enterobacteriaceae</taxon>
        <taxon>Klebsiella/Raoultella group</taxon>
        <taxon>Klebsiella</taxon>
        <taxon>Klebsiella pneumoniae complex</taxon>
    </lineage>
</organism>
<reference evidence="1 2" key="1">
    <citation type="submission" date="2018-08" db="EMBL/GenBank/DDBJ databases">
        <authorList>
            <consortium name="Pathogen Informatics"/>
        </authorList>
    </citation>
    <scope>NUCLEOTIDE SEQUENCE [LARGE SCALE GENOMIC DNA]</scope>
    <source>
        <strain evidence="1 2">EuSCAPE_GR003</strain>
    </source>
</reference>
<dbReference type="Proteomes" id="UP000258905">
    <property type="component" value="Unassembled WGS sequence"/>
</dbReference>